<proteinExistence type="predicted"/>
<evidence type="ECO:0000256" key="2">
    <source>
        <dbReference type="ARBA" id="ARBA00023015"/>
    </source>
</evidence>
<dbReference type="InterPro" id="IPR003657">
    <property type="entry name" value="WRKY_dom"/>
</dbReference>
<name>A0ABQ4XLW9_9ASTR</name>
<keyword evidence="3" id="KW-0238">DNA-binding</keyword>
<evidence type="ECO:0000256" key="5">
    <source>
        <dbReference type="ARBA" id="ARBA00023242"/>
    </source>
</evidence>
<keyword evidence="4" id="KW-0804">Transcription</keyword>
<keyword evidence="2" id="KW-0805">Transcription regulation</keyword>
<feature type="domain" description="WRKY" evidence="7">
    <location>
        <begin position="114"/>
        <end position="177"/>
    </location>
</feature>
<dbReference type="PANTHER" id="PTHR32096:SF83">
    <property type="entry name" value="WRKY TRANSCRIPTION FACTOR 54-RELATED"/>
    <property type="match status" value="1"/>
</dbReference>
<dbReference type="PROSITE" id="PS50811">
    <property type="entry name" value="WRKY"/>
    <property type="match status" value="1"/>
</dbReference>
<feature type="region of interest" description="Disordered" evidence="6">
    <location>
        <begin position="225"/>
        <end position="246"/>
    </location>
</feature>
<evidence type="ECO:0000256" key="1">
    <source>
        <dbReference type="ARBA" id="ARBA00004123"/>
    </source>
</evidence>
<keyword evidence="5" id="KW-0539">Nucleus</keyword>
<keyword evidence="9" id="KW-1185">Reference proteome</keyword>
<dbReference type="InterPro" id="IPR036576">
    <property type="entry name" value="WRKY_dom_sf"/>
</dbReference>
<protein>
    <submittedName>
        <fullName evidence="8">Probable WRKY transcription factor 70</fullName>
    </submittedName>
</protein>
<evidence type="ECO:0000259" key="7">
    <source>
        <dbReference type="PROSITE" id="PS50811"/>
    </source>
</evidence>
<evidence type="ECO:0000313" key="9">
    <source>
        <dbReference type="Proteomes" id="UP001151760"/>
    </source>
</evidence>
<evidence type="ECO:0000256" key="3">
    <source>
        <dbReference type="ARBA" id="ARBA00023125"/>
    </source>
</evidence>
<dbReference type="Pfam" id="PF03106">
    <property type="entry name" value="WRKY"/>
    <property type="match status" value="1"/>
</dbReference>
<dbReference type="EMBL" id="BQNB010009643">
    <property type="protein sequence ID" value="GJS66369.1"/>
    <property type="molecule type" value="Genomic_DNA"/>
</dbReference>
<evidence type="ECO:0000256" key="4">
    <source>
        <dbReference type="ARBA" id="ARBA00023163"/>
    </source>
</evidence>
<dbReference type="Proteomes" id="UP001151760">
    <property type="component" value="Unassembled WGS sequence"/>
</dbReference>
<comment type="caution">
    <text evidence="8">The sequence shown here is derived from an EMBL/GenBank/DDBJ whole genome shotgun (WGS) entry which is preliminary data.</text>
</comment>
<gene>
    <name evidence="8" type="ORF">Tco_0680933</name>
</gene>
<reference evidence="8" key="2">
    <citation type="submission" date="2022-01" db="EMBL/GenBank/DDBJ databases">
        <authorList>
            <person name="Yamashiro T."/>
            <person name="Shiraishi A."/>
            <person name="Satake H."/>
            <person name="Nakayama K."/>
        </authorList>
    </citation>
    <scope>NUCLEOTIDE SEQUENCE</scope>
</reference>
<dbReference type="InterPro" id="IPR044810">
    <property type="entry name" value="WRKY_plant"/>
</dbReference>
<sequence>MERDNKKLIETLVRGKSSAKALKNLIRKKLVNGNGSGRFDDLLVDILGSFSGGLLMLGACDSGEISGGAPASPPVDPVPEVYSGKKPAPVAKERRGCYKRRKTQDSRVKISGTIEDGYAWRKYGQKEILNSKSPRCYFRCTHKPAHGCKAQRQVQKLEDGSEMFHITYFGHHTCPSPNSFSKNGVVLDFKDSKNHPYFSSSPSTITNVPIDTFVKQEVEYSKAQSTDVSDNVSSANEGHSAPPLGWNEVLRGDFGESFMGFDHEDSSASTSSHSYLMMDMDFINHGEIQDDFEFEYPGL</sequence>
<dbReference type="PANTHER" id="PTHR32096">
    <property type="entry name" value="WRKY TRANSCRIPTION FACTOR 30-RELATED-RELATED"/>
    <property type="match status" value="1"/>
</dbReference>
<accession>A0ABQ4XLW9</accession>
<dbReference type="SUPFAM" id="SSF118290">
    <property type="entry name" value="WRKY DNA-binding domain"/>
    <property type="match status" value="1"/>
</dbReference>
<organism evidence="8 9">
    <name type="scientific">Tanacetum coccineum</name>
    <dbReference type="NCBI Taxonomy" id="301880"/>
    <lineage>
        <taxon>Eukaryota</taxon>
        <taxon>Viridiplantae</taxon>
        <taxon>Streptophyta</taxon>
        <taxon>Embryophyta</taxon>
        <taxon>Tracheophyta</taxon>
        <taxon>Spermatophyta</taxon>
        <taxon>Magnoliopsida</taxon>
        <taxon>eudicotyledons</taxon>
        <taxon>Gunneridae</taxon>
        <taxon>Pentapetalae</taxon>
        <taxon>asterids</taxon>
        <taxon>campanulids</taxon>
        <taxon>Asterales</taxon>
        <taxon>Asteraceae</taxon>
        <taxon>Asteroideae</taxon>
        <taxon>Anthemideae</taxon>
        <taxon>Anthemidinae</taxon>
        <taxon>Tanacetum</taxon>
    </lineage>
</organism>
<evidence type="ECO:0000313" key="8">
    <source>
        <dbReference type="EMBL" id="GJS66369.1"/>
    </source>
</evidence>
<comment type="subcellular location">
    <subcellularLocation>
        <location evidence="1">Nucleus</location>
    </subcellularLocation>
</comment>
<dbReference type="SMART" id="SM00774">
    <property type="entry name" value="WRKY"/>
    <property type="match status" value="1"/>
</dbReference>
<reference evidence="8" key="1">
    <citation type="journal article" date="2022" name="Int. J. Mol. Sci.">
        <title>Draft Genome of Tanacetum Coccineum: Genomic Comparison of Closely Related Tanacetum-Family Plants.</title>
        <authorList>
            <person name="Yamashiro T."/>
            <person name="Shiraishi A."/>
            <person name="Nakayama K."/>
            <person name="Satake H."/>
        </authorList>
    </citation>
    <scope>NUCLEOTIDE SEQUENCE</scope>
</reference>
<feature type="compositionally biased region" description="Polar residues" evidence="6">
    <location>
        <begin position="225"/>
        <end position="237"/>
    </location>
</feature>
<evidence type="ECO:0000256" key="6">
    <source>
        <dbReference type="SAM" id="MobiDB-lite"/>
    </source>
</evidence>
<dbReference type="Gene3D" id="2.20.25.80">
    <property type="entry name" value="WRKY domain"/>
    <property type="match status" value="1"/>
</dbReference>